<dbReference type="GO" id="GO:0018996">
    <property type="term" value="P:molting cycle, collagen and cuticulin-based cuticle"/>
    <property type="evidence" value="ECO:0007669"/>
    <property type="project" value="TreeGrafter"/>
</dbReference>
<proteinExistence type="predicted"/>
<accession>A0AAN8FLE7</accession>
<dbReference type="InterPro" id="IPR051697">
    <property type="entry name" value="Patched_domain-protein"/>
</dbReference>
<dbReference type="GO" id="GO:0005886">
    <property type="term" value="C:plasma membrane"/>
    <property type="evidence" value="ECO:0007669"/>
    <property type="project" value="TreeGrafter"/>
</dbReference>
<evidence type="ECO:0000313" key="2">
    <source>
        <dbReference type="Proteomes" id="UP001331761"/>
    </source>
</evidence>
<dbReference type="AlphaFoldDB" id="A0AAN8FLE7"/>
<gene>
    <name evidence="1" type="ORF">GCK32_019548</name>
</gene>
<comment type="caution">
    <text evidence="1">The sequence shown here is derived from an EMBL/GenBank/DDBJ whole genome shotgun (WGS) entry which is preliminary data.</text>
</comment>
<dbReference type="Proteomes" id="UP001331761">
    <property type="component" value="Unassembled WGS sequence"/>
</dbReference>
<sequence>MVKSFLEHDKRHFNMTIRFSNDSDDAAVERFLFMVAYTDVIDWDVRTKLMTEWRRVIAKYRDLNMTVYESAGFYVDQMLSLGTVTVQVRFDDYILQVRRESSIIQTPAVLQGINEWVIPWVDSIYTELQDRNHCD</sequence>
<dbReference type="PANTHER" id="PTHR10796:SF90">
    <property type="entry name" value="SSD DOMAIN-CONTAINING PROTEIN"/>
    <property type="match status" value="1"/>
</dbReference>
<keyword evidence="2" id="KW-1185">Reference proteome</keyword>
<name>A0AAN8FLE7_TRICO</name>
<reference evidence="1 2" key="1">
    <citation type="submission" date="2019-10" db="EMBL/GenBank/DDBJ databases">
        <title>Assembly and Annotation for the nematode Trichostrongylus colubriformis.</title>
        <authorList>
            <person name="Martin J."/>
        </authorList>
    </citation>
    <scope>NUCLEOTIDE SEQUENCE [LARGE SCALE GENOMIC DNA]</scope>
    <source>
        <strain evidence="1">G859</strain>
        <tissue evidence="1">Whole worm</tissue>
    </source>
</reference>
<dbReference type="PANTHER" id="PTHR10796">
    <property type="entry name" value="PATCHED-RELATED"/>
    <property type="match status" value="1"/>
</dbReference>
<dbReference type="EMBL" id="WIXE01016418">
    <property type="protein sequence ID" value="KAK5972673.1"/>
    <property type="molecule type" value="Genomic_DNA"/>
</dbReference>
<organism evidence="1 2">
    <name type="scientific">Trichostrongylus colubriformis</name>
    <name type="common">Black scour worm</name>
    <dbReference type="NCBI Taxonomy" id="6319"/>
    <lineage>
        <taxon>Eukaryota</taxon>
        <taxon>Metazoa</taxon>
        <taxon>Ecdysozoa</taxon>
        <taxon>Nematoda</taxon>
        <taxon>Chromadorea</taxon>
        <taxon>Rhabditida</taxon>
        <taxon>Rhabditina</taxon>
        <taxon>Rhabditomorpha</taxon>
        <taxon>Strongyloidea</taxon>
        <taxon>Trichostrongylidae</taxon>
        <taxon>Trichostrongylus</taxon>
    </lineage>
</organism>
<dbReference type="GO" id="GO:0030659">
    <property type="term" value="C:cytoplasmic vesicle membrane"/>
    <property type="evidence" value="ECO:0007669"/>
    <property type="project" value="TreeGrafter"/>
</dbReference>
<dbReference type="GO" id="GO:0006897">
    <property type="term" value="P:endocytosis"/>
    <property type="evidence" value="ECO:0007669"/>
    <property type="project" value="TreeGrafter"/>
</dbReference>
<protein>
    <submittedName>
        <fullName evidence="1">Uncharacterized protein</fullName>
    </submittedName>
</protein>
<evidence type="ECO:0000313" key="1">
    <source>
        <dbReference type="EMBL" id="KAK5972673.1"/>
    </source>
</evidence>